<dbReference type="GO" id="GO:0006384">
    <property type="term" value="P:transcription initiation at RNA polymerase III promoter"/>
    <property type="evidence" value="ECO:0007669"/>
    <property type="project" value="EnsemblFungi"/>
</dbReference>
<dbReference type="OMA" id="ADPYENT"/>
<dbReference type="Pfam" id="PF11705">
    <property type="entry name" value="RNA_pol_3_Rpc31"/>
    <property type="match status" value="1"/>
</dbReference>
<dbReference type="GO" id="GO:0003899">
    <property type="term" value="F:DNA-directed RNA polymerase activity"/>
    <property type="evidence" value="ECO:0007669"/>
    <property type="project" value="EnsemblFungi"/>
</dbReference>
<evidence type="ECO:0000256" key="5">
    <source>
        <dbReference type="SAM" id="MobiDB-lite"/>
    </source>
</evidence>
<dbReference type="EMBL" id="HE806319">
    <property type="protein sequence ID" value="CCH60541.1"/>
    <property type="molecule type" value="Genomic_DNA"/>
</dbReference>
<comment type="similarity">
    <text evidence="2 4">Belongs to the eukaryotic RPC7 RNA polymerase subunit family.</text>
</comment>
<dbReference type="GO" id="GO:0005666">
    <property type="term" value="C:RNA polymerase III complex"/>
    <property type="evidence" value="ECO:0007669"/>
    <property type="project" value="UniProtKB-UniRule"/>
</dbReference>
<dbReference type="InParanoid" id="I2H2D9"/>
<dbReference type="InterPro" id="IPR024661">
    <property type="entry name" value="RNA_pol_III_Rpc31"/>
</dbReference>
<feature type="compositionally biased region" description="Acidic residues" evidence="5">
    <location>
        <begin position="226"/>
        <end position="241"/>
    </location>
</feature>
<sequence>MSFRRGGRGGGNAGGNSFLSNLPFGLGYGDVGKNDSTENPVVPLPVNNPITSKERSIAVSYIKFVENVREGPFYTSSISISIMDKKDKKNEEKKDHDIVEEGSINDGIERYSDKYLKKRKIGASIDDHPYYLPVFPKELYQVMGINKKKLLSLSNLNKKDDIYTGKGDSEDVGLSMLEKLKELAEDDDDEKSSNKQNAEAEEDFDEDFEEDEDGDDDYNAEKYFDDGDEDDYGDEEFENAF</sequence>
<dbReference type="AlphaFoldDB" id="I2H2D9"/>
<comment type="subunit">
    <text evidence="4">Component of the RNA polymerase III (Pol III) complex.</text>
</comment>
<dbReference type="KEGG" id="tbl:TBLA_0D00310"/>
<name>I2H2D9_HENB6</name>
<evidence type="ECO:0000313" key="7">
    <source>
        <dbReference type="Proteomes" id="UP000002866"/>
    </source>
</evidence>
<keyword evidence="3 4" id="KW-0539">Nucleus</keyword>
<proteinExistence type="inferred from homology"/>
<dbReference type="OrthoDB" id="5377312at2759"/>
<dbReference type="FunCoup" id="I2H2D9">
    <property type="interactions" value="101"/>
</dbReference>
<comment type="subcellular location">
    <subcellularLocation>
        <location evidence="1 4">Nucleus</location>
    </subcellularLocation>
</comment>
<dbReference type="GO" id="GO:0042797">
    <property type="term" value="P:tRNA transcription by RNA polymerase III"/>
    <property type="evidence" value="ECO:0007669"/>
    <property type="project" value="EnsemblFungi"/>
</dbReference>
<dbReference type="RefSeq" id="XP_004180060.1">
    <property type="nucleotide sequence ID" value="XM_004180012.1"/>
</dbReference>
<reference evidence="6 7" key="1">
    <citation type="journal article" date="2011" name="Proc. Natl. Acad. Sci. U.S.A.">
        <title>Evolutionary erosion of yeast sex chromosomes by mating-type switching accidents.</title>
        <authorList>
            <person name="Gordon J.L."/>
            <person name="Armisen D."/>
            <person name="Proux-Wera E."/>
            <person name="Oheigeartaigh S.S."/>
            <person name="Byrne K.P."/>
            <person name="Wolfe K.H."/>
        </authorList>
    </citation>
    <scope>NUCLEOTIDE SEQUENCE [LARGE SCALE GENOMIC DNA]</scope>
    <source>
        <strain evidence="7">ATCC 34711 / CBS 6284 / DSM 70876 / NBRC 10599 / NRRL Y-10934 / UCD 77-7</strain>
    </source>
</reference>
<organism evidence="6 7">
    <name type="scientific">Henningerozyma blattae (strain ATCC 34711 / CBS 6284 / DSM 70876 / NBRC 10599 / NRRL Y-10934 / UCD 77-7)</name>
    <name type="common">Yeast</name>
    <name type="synonym">Tetrapisispora blattae</name>
    <dbReference type="NCBI Taxonomy" id="1071380"/>
    <lineage>
        <taxon>Eukaryota</taxon>
        <taxon>Fungi</taxon>
        <taxon>Dikarya</taxon>
        <taxon>Ascomycota</taxon>
        <taxon>Saccharomycotina</taxon>
        <taxon>Saccharomycetes</taxon>
        <taxon>Saccharomycetales</taxon>
        <taxon>Saccharomycetaceae</taxon>
        <taxon>Henningerozyma</taxon>
    </lineage>
</organism>
<dbReference type="HOGENOM" id="CLU_072641_2_0_1"/>
<evidence type="ECO:0000256" key="3">
    <source>
        <dbReference type="ARBA" id="ARBA00023242"/>
    </source>
</evidence>
<evidence type="ECO:0000256" key="4">
    <source>
        <dbReference type="PIRNR" id="PIRNR000777"/>
    </source>
</evidence>
<feature type="compositionally biased region" description="Acidic residues" evidence="5">
    <location>
        <begin position="199"/>
        <end position="218"/>
    </location>
</feature>
<dbReference type="PIRSF" id="PIRSF000777">
    <property type="entry name" value="RNA_polIII_C31"/>
    <property type="match status" value="1"/>
</dbReference>
<comment type="function">
    <text evidence="4">DNA-dependent RNA polymerase catalyzes the transcription of DNA into RNA using the four ribonucleoside triphosphates as substrates. Specific peripheric component of RNA polymerase III which synthesizes small RNAs, such as 5S rRNA and tRNAs.</text>
</comment>
<gene>
    <name evidence="6" type="primary">TBLA0D00310</name>
    <name evidence="6" type="ORF">TBLA_0D00310</name>
</gene>
<dbReference type="Proteomes" id="UP000002866">
    <property type="component" value="Chromosome 4"/>
</dbReference>
<evidence type="ECO:0000313" key="6">
    <source>
        <dbReference type="EMBL" id="CCH60541.1"/>
    </source>
</evidence>
<evidence type="ECO:0000256" key="2">
    <source>
        <dbReference type="ARBA" id="ARBA00008352"/>
    </source>
</evidence>
<protein>
    <recommendedName>
        <fullName evidence="4">DNA-directed RNA polymerase III subunit</fullName>
    </recommendedName>
</protein>
<accession>I2H2D9</accession>
<evidence type="ECO:0000256" key="1">
    <source>
        <dbReference type="ARBA" id="ARBA00004123"/>
    </source>
</evidence>
<dbReference type="PANTHER" id="PTHR15367:SF2">
    <property type="entry name" value="DNA-DIRECTED RNA POLYMERASE III SUBUNIT"/>
    <property type="match status" value="1"/>
</dbReference>
<dbReference type="GeneID" id="14495645"/>
<keyword evidence="7" id="KW-1185">Reference proteome</keyword>
<dbReference type="STRING" id="1071380.I2H2D9"/>
<dbReference type="GO" id="GO:0006386">
    <property type="term" value="P:termination of RNA polymerase III transcription"/>
    <property type="evidence" value="ECO:0007669"/>
    <property type="project" value="EnsemblFungi"/>
</dbReference>
<dbReference type="eggNOG" id="ENOG502RZ0V">
    <property type="taxonomic scope" value="Eukaryota"/>
</dbReference>
<feature type="region of interest" description="Disordered" evidence="5">
    <location>
        <begin position="179"/>
        <end position="241"/>
    </location>
</feature>
<dbReference type="PANTHER" id="PTHR15367">
    <property type="entry name" value="DNA-DIRECTED RNA POLYMERASE III"/>
    <property type="match status" value="1"/>
</dbReference>